<keyword evidence="2" id="KW-0472">Membrane</keyword>
<feature type="transmembrane region" description="Helical" evidence="2">
    <location>
        <begin position="200"/>
        <end position="221"/>
    </location>
</feature>
<organism evidence="3 4">
    <name type="scientific">Subtercola lobariae</name>
    <dbReference type="NCBI Taxonomy" id="1588641"/>
    <lineage>
        <taxon>Bacteria</taxon>
        <taxon>Bacillati</taxon>
        <taxon>Actinomycetota</taxon>
        <taxon>Actinomycetes</taxon>
        <taxon>Micrococcales</taxon>
        <taxon>Microbacteriaceae</taxon>
        <taxon>Subtercola</taxon>
    </lineage>
</organism>
<accession>A0A917F1U0</accession>
<feature type="transmembrane region" description="Helical" evidence="2">
    <location>
        <begin position="110"/>
        <end position="136"/>
    </location>
</feature>
<name>A0A917F1U0_9MICO</name>
<sequence>MAQVADRRSAPAATPAAGSIAAGSMAADYRVGVAALPASGLVARLFGGERRVVGLDAARGVALFLLLASAAASMTMGASPASDPFSFSDLATLSLTNPAGWAAALTPDRLFAAALVLFATVAGSSVSLFSGGYEGFADVASVQARFRVVLRSSLFTVCAVALALMAQHLHFVALLLAAELLLYIAVLSMVDVVMARCGAALLFSLAAASAFGFPLLARLIFDAGGSAALRQLSFVLPWIALFLCGMAIGRLPLRRLAPRLFLLGSGLLICAAGIAGFWAVNNVSLPGWLQLAAGTENAATVAGGFTGITFGAPATVPIVVAAGGVALTCLALCLVIGRAARWALVFFSAPGSLSLSVTTVVAAAAIVGGVAAPGSPMQVAIGTAIREVSGGNRAFLTLEFIGATALLGVAWRLCLGTGPLERLIALIGTALTRVSVADSVVSNVAAEAAQNASSSHQTRAALAPQAAGSAATAAAATAAKAPHTARSTFSYPPIPPDDPSYDDLIVPPRVAPAPASRVAPVAAAPIAPVEAVEPVEAVGPVEAVEAVEPVEAVEAQGVQRTGAPVRSSWSPGQSLGRLPY</sequence>
<feature type="transmembrane region" description="Helical" evidence="2">
    <location>
        <begin position="148"/>
        <end position="166"/>
    </location>
</feature>
<keyword evidence="4" id="KW-1185">Reference proteome</keyword>
<feature type="transmembrane region" description="Helical" evidence="2">
    <location>
        <begin position="260"/>
        <end position="280"/>
    </location>
</feature>
<evidence type="ECO:0000313" key="4">
    <source>
        <dbReference type="Proteomes" id="UP000598775"/>
    </source>
</evidence>
<evidence type="ECO:0000313" key="3">
    <source>
        <dbReference type="EMBL" id="GGF36470.1"/>
    </source>
</evidence>
<protein>
    <submittedName>
        <fullName evidence="3">Uncharacterized protein</fullName>
    </submittedName>
</protein>
<feature type="transmembrane region" description="Helical" evidence="2">
    <location>
        <begin position="172"/>
        <end position="193"/>
    </location>
</feature>
<feature type="transmembrane region" description="Helical" evidence="2">
    <location>
        <begin position="344"/>
        <end position="374"/>
    </location>
</feature>
<evidence type="ECO:0000256" key="1">
    <source>
        <dbReference type="SAM" id="MobiDB-lite"/>
    </source>
</evidence>
<feature type="region of interest" description="Disordered" evidence="1">
    <location>
        <begin position="555"/>
        <end position="580"/>
    </location>
</feature>
<dbReference type="EMBL" id="BMGP01000006">
    <property type="protein sequence ID" value="GGF36470.1"/>
    <property type="molecule type" value="Genomic_DNA"/>
</dbReference>
<gene>
    <name evidence="3" type="ORF">GCM10011399_31730</name>
</gene>
<feature type="transmembrane region" description="Helical" evidence="2">
    <location>
        <begin position="227"/>
        <end position="248"/>
    </location>
</feature>
<proteinExistence type="predicted"/>
<dbReference type="Proteomes" id="UP000598775">
    <property type="component" value="Unassembled WGS sequence"/>
</dbReference>
<dbReference type="AlphaFoldDB" id="A0A917F1U0"/>
<evidence type="ECO:0000256" key="2">
    <source>
        <dbReference type="SAM" id="Phobius"/>
    </source>
</evidence>
<comment type="caution">
    <text evidence="3">The sequence shown here is derived from an EMBL/GenBank/DDBJ whole genome shotgun (WGS) entry which is preliminary data.</text>
</comment>
<keyword evidence="2" id="KW-1133">Transmembrane helix</keyword>
<dbReference type="RefSeq" id="WP_188679994.1">
    <property type="nucleotide sequence ID" value="NZ_BMGP01000006.1"/>
</dbReference>
<feature type="transmembrane region" description="Helical" evidence="2">
    <location>
        <begin position="60"/>
        <end position="78"/>
    </location>
</feature>
<keyword evidence="2" id="KW-0812">Transmembrane</keyword>
<reference evidence="3 4" key="1">
    <citation type="journal article" date="2014" name="Int. J. Syst. Evol. Microbiol.">
        <title>Complete genome sequence of Corynebacterium casei LMG S-19264T (=DSM 44701T), isolated from a smear-ripened cheese.</title>
        <authorList>
            <consortium name="US DOE Joint Genome Institute (JGI-PGF)"/>
            <person name="Walter F."/>
            <person name="Albersmeier A."/>
            <person name="Kalinowski J."/>
            <person name="Ruckert C."/>
        </authorList>
    </citation>
    <scope>NUCLEOTIDE SEQUENCE [LARGE SCALE GENOMIC DNA]</scope>
    <source>
        <strain evidence="3 4">CGMCC 1.12976</strain>
    </source>
</reference>
<feature type="transmembrane region" description="Helical" evidence="2">
    <location>
        <begin position="314"/>
        <end position="337"/>
    </location>
</feature>